<dbReference type="Proteomes" id="UP001066276">
    <property type="component" value="Chromosome 8"/>
</dbReference>
<protein>
    <submittedName>
        <fullName evidence="1">Uncharacterized protein</fullName>
    </submittedName>
</protein>
<reference evidence="1" key="1">
    <citation type="journal article" date="2022" name="bioRxiv">
        <title>Sequencing and chromosome-scale assembly of the giantPleurodeles waltlgenome.</title>
        <authorList>
            <person name="Brown T."/>
            <person name="Elewa A."/>
            <person name="Iarovenko S."/>
            <person name="Subramanian E."/>
            <person name="Araus A.J."/>
            <person name="Petzold A."/>
            <person name="Susuki M."/>
            <person name="Suzuki K.-i.T."/>
            <person name="Hayashi T."/>
            <person name="Toyoda A."/>
            <person name="Oliveira C."/>
            <person name="Osipova E."/>
            <person name="Leigh N.D."/>
            <person name="Simon A."/>
            <person name="Yun M.H."/>
        </authorList>
    </citation>
    <scope>NUCLEOTIDE SEQUENCE</scope>
    <source>
        <strain evidence="1">20211129_DDA</strain>
        <tissue evidence="1">Liver</tissue>
    </source>
</reference>
<dbReference type="AlphaFoldDB" id="A0AAV7NFM9"/>
<keyword evidence="2" id="KW-1185">Reference proteome</keyword>
<evidence type="ECO:0000313" key="1">
    <source>
        <dbReference type="EMBL" id="KAJ1113932.1"/>
    </source>
</evidence>
<comment type="caution">
    <text evidence="1">The sequence shown here is derived from an EMBL/GenBank/DDBJ whole genome shotgun (WGS) entry which is preliminary data.</text>
</comment>
<evidence type="ECO:0000313" key="2">
    <source>
        <dbReference type="Proteomes" id="UP001066276"/>
    </source>
</evidence>
<organism evidence="1 2">
    <name type="scientific">Pleurodeles waltl</name>
    <name type="common">Iberian ribbed newt</name>
    <dbReference type="NCBI Taxonomy" id="8319"/>
    <lineage>
        <taxon>Eukaryota</taxon>
        <taxon>Metazoa</taxon>
        <taxon>Chordata</taxon>
        <taxon>Craniata</taxon>
        <taxon>Vertebrata</taxon>
        <taxon>Euteleostomi</taxon>
        <taxon>Amphibia</taxon>
        <taxon>Batrachia</taxon>
        <taxon>Caudata</taxon>
        <taxon>Salamandroidea</taxon>
        <taxon>Salamandridae</taxon>
        <taxon>Pleurodelinae</taxon>
        <taxon>Pleurodeles</taxon>
    </lineage>
</organism>
<name>A0AAV7NFM9_PLEWA</name>
<accession>A0AAV7NFM9</accession>
<gene>
    <name evidence="1" type="ORF">NDU88_002172</name>
</gene>
<dbReference type="EMBL" id="JANPWB010000012">
    <property type="protein sequence ID" value="KAJ1113932.1"/>
    <property type="molecule type" value="Genomic_DNA"/>
</dbReference>
<proteinExistence type="predicted"/>
<sequence length="79" mass="9142">MQSHGAEEKRTRLSGFCSVILEPDFAHFLDTISITYLLCDISWIVFVEVGSTFEKLRGTRFLETLLIHGLTLRPFCFWT</sequence>